<comment type="subcellular location">
    <subcellularLocation>
        <location evidence="1">Membrane</location>
        <topology evidence="1">Multi-pass membrane protein</topology>
    </subcellularLocation>
    <subcellularLocation>
        <location evidence="7">Mitochondrion inner membrane</location>
        <topology evidence="7">Multi-pass membrane protein</topology>
    </subcellularLocation>
</comment>
<dbReference type="GO" id="GO:0008137">
    <property type="term" value="F:NADH dehydrogenase (ubiquinone) activity"/>
    <property type="evidence" value="ECO:0007669"/>
    <property type="project" value="UniProtKB-EC"/>
</dbReference>
<keyword evidence="8 10" id="KW-0496">Mitochondrion</keyword>
<dbReference type="Pfam" id="PF00146">
    <property type="entry name" value="NADHdh"/>
    <property type="match status" value="1"/>
</dbReference>
<comment type="similarity">
    <text evidence="2 7">Belongs to the complex I subunit 1 family.</text>
</comment>
<evidence type="ECO:0000256" key="6">
    <source>
        <dbReference type="ARBA" id="ARBA00023136"/>
    </source>
</evidence>
<evidence type="ECO:0000256" key="7">
    <source>
        <dbReference type="RuleBase" id="RU000471"/>
    </source>
</evidence>
<dbReference type="PROSITE" id="PS00668">
    <property type="entry name" value="COMPLEX1_ND1_2"/>
    <property type="match status" value="1"/>
</dbReference>
<gene>
    <name evidence="10" type="primary">NADH1</name>
</gene>
<evidence type="ECO:0000256" key="4">
    <source>
        <dbReference type="ARBA" id="ARBA00022692"/>
    </source>
</evidence>
<geneLocation type="mitochondrion" evidence="10"/>
<evidence type="ECO:0000256" key="9">
    <source>
        <dbReference type="SAM" id="Phobius"/>
    </source>
</evidence>
<organism evidence="10">
    <name type="scientific">Parasagitta elegans</name>
    <dbReference type="NCBI Taxonomy" id="1562708"/>
    <lineage>
        <taxon>Eukaryota</taxon>
        <taxon>Metazoa</taxon>
        <taxon>Spiralia</taxon>
        <taxon>Gnathifera</taxon>
        <taxon>Chaetognatha</taxon>
        <taxon>Sagittoidea</taxon>
        <taxon>Aphragmophora</taxon>
        <taxon>Ctenodontina</taxon>
        <taxon>Sagittidae</taxon>
        <taxon>Parasagitta</taxon>
    </lineage>
</organism>
<dbReference type="EC" id="7.1.1.2" evidence="8"/>
<evidence type="ECO:0000256" key="2">
    <source>
        <dbReference type="ARBA" id="ARBA00010535"/>
    </source>
</evidence>
<dbReference type="InterPro" id="IPR018086">
    <property type="entry name" value="NADH_UbQ_OxRdtase_su1_CS"/>
</dbReference>
<dbReference type="EMBL" id="KP899766">
    <property type="protein sequence ID" value="AKS04159.1"/>
    <property type="molecule type" value="Genomic_DNA"/>
</dbReference>
<feature type="transmembrane region" description="Helical" evidence="9">
    <location>
        <begin position="207"/>
        <end position="226"/>
    </location>
</feature>
<dbReference type="GO" id="GO:0003954">
    <property type="term" value="F:NADH dehydrogenase activity"/>
    <property type="evidence" value="ECO:0007669"/>
    <property type="project" value="TreeGrafter"/>
</dbReference>
<evidence type="ECO:0000313" key="10">
    <source>
        <dbReference type="EMBL" id="AKS04159.1"/>
    </source>
</evidence>
<feature type="transmembrane region" description="Helical" evidence="9">
    <location>
        <begin position="66"/>
        <end position="85"/>
    </location>
</feature>
<evidence type="ECO:0000256" key="3">
    <source>
        <dbReference type="ARBA" id="ARBA00021009"/>
    </source>
</evidence>
<keyword evidence="6 9" id="KW-0472">Membrane</keyword>
<dbReference type="GO" id="GO:0009060">
    <property type="term" value="P:aerobic respiration"/>
    <property type="evidence" value="ECO:0007669"/>
    <property type="project" value="TreeGrafter"/>
</dbReference>
<feature type="transmembrane region" description="Helical" evidence="9">
    <location>
        <begin position="97"/>
        <end position="117"/>
    </location>
</feature>
<dbReference type="HAMAP" id="MF_01350">
    <property type="entry name" value="NDH1_NuoH"/>
    <property type="match status" value="1"/>
</dbReference>
<feature type="transmembrane region" description="Helical" evidence="9">
    <location>
        <begin position="233"/>
        <end position="256"/>
    </location>
</feature>
<dbReference type="InterPro" id="IPR001694">
    <property type="entry name" value="NADH_UbQ_OxRdtase_su1/FPO"/>
</dbReference>
<comment type="catalytic activity">
    <reaction evidence="8">
        <text>a ubiquinone + NADH + 5 H(+)(in) = a ubiquinol + NAD(+) + 4 H(+)(out)</text>
        <dbReference type="Rhea" id="RHEA:29091"/>
        <dbReference type="Rhea" id="RHEA-COMP:9565"/>
        <dbReference type="Rhea" id="RHEA-COMP:9566"/>
        <dbReference type="ChEBI" id="CHEBI:15378"/>
        <dbReference type="ChEBI" id="CHEBI:16389"/>
        <dbReference type="ChEBI" id="CHEBI:17976"/>
        <dbReference type="ChEBI" id="CHEBI:57540"/>
        <dbReference type="ChEBI" id="CHEBI:57945"/>
        <dbReference type="EC" id="7.1.1.2"/>
    </reaction>
</comment>
<evidence type="ECO:0000256" key="5">
    <source>
        <dbReference type="ARBA" id="ARBA00022989"/>
    </source>
</evidence>
<evidence type="ECO:0000256" key="1">
    <source>
        <dbReference type="ARBA" id="ARBA00004141"/>
    </source>
</evidence>
<accession>A0A141CKW3</accession>
<sequence length="291" mass="32828">MVALITIILIMVGVAFFTLLERKVLGYIHLRKGPNKPGAAGVFVPFADAIKLFTKELNYPNLSNKFLFICVSILIMCVPMLLWYVMPLYSMSSELKLMMIFVIAVSSVGVYGTLGAGWSSNSKYSMLGSVRAVAQTISYEVSMTVVILLSVYYFYYDMSMYKQLSCVSWNWVAFLLFSVSVLAEANRSPFDFAEGESELVSGFNTEYSSVLFVIVFLAEYMSILFMSALCSMLFLSASYTEMICGLMFVGFFYVWARGTLPRFRYDQLMYVAWKVFLPISLLLLCVVVTVC</sequence>
<dbReference type="AlphaFoldDB" id="A0A141CKW3"/>
<feature type="transmembrane region" description="Helical" evidence="9">
    <location>
        <begin position="268"/>
        <end position="290"/>
    </location>
</feature>
<proteinExistence type="inferred from homology"/>
<dbReference type="PANTHER" id="PTHR11432">
    <property type="entry name" value="NADH DEHYDROGENASE SUBUNIT 1"/>
    <property type="match status" value="1"/>
</dbReference>
<dbReference type="GO" id="GO:0005743">
    <property type="term" value="C:mitochondrial inner membrane"/>
    <property type="evidence" value="ECO:0007669"/>
    <property type="project" value="UniProtKB-SubCell"/>
</dbReference>
<keyword evidence="4 7" id="KW-0812">Transmembrane</keyword>
<name>A0A141CKW3_9BILA</name>
<reference evidence="10" key="1">
    <citation type="submission" date="2015-03" db="EMBL/GenBank/DDBJ databases">
        <title>Mitochondrial variation in chaetognaths.</title>
        <authorList>
            <person name="Marletaz F."/>
            <person name="Le Parco Y."/>
            <person name="Liu S."/>
            <person name="Peijnenburg K."/>
        </authorList>
    </citation>
    <scope>NUCLEOTIDE SEQUENCE</scope>
    <source>
        <strain evidence="10">SE-S3-34</strain>
    </source>
</reference>
<protein>
    <recommendedName>
        <fullName evidence="3 8">NADH-ubiquinone oxidoreductase chain 1</fullName>
        <ecNumber evidence="8">7.1.1.2</ecNumber>
    </recommendedName>
</protein>
<keyword evidence="8" id="KW-0830">Ubiquinone</keyword>
<dbReference type="PANTHER" id="PTHR11432:SF3">
    <property type="entry name" value="NADH-UBIQUINONE OXIDOREDUCTASE CHAIN 1"/>
    <property type="match status" value="1"/>
</dbReference>
<keyword evidence="7" id="KW-0520">NAD</keyword>
<evidence type="ECO:0000256" key="8">
    <source>
        <dbReference type="RuleBase" id="RU000473"/>
    </source>
</evidence>
<keyword evidence="5 9" id="KW-1133">Transmembrane helix</keyword>
<feature type="transmembrane region" description="Helical" evidence="9">
    <location>
        <begin position="137"/>
        <end position="155"/>
    </location>
</feature>